<dbReference type="OrthoDB" id="654211at2759"/>
<evidence type="ECO:0000313" key="9">
    <source>
        <dbReference type="EMBL" id="GAN08017.1"/>
    </source>
</evidence>
<organism evidence="9">
    <name type="scientific">Mucor ambiguus</name>
    <dbReference type="NCBI Taxonomy" id="91626"/>
    <lineage>
        <taxon>Eukaryota</taxon>
        <taxon>Fungi</taxon>
        <taxon>Fungi incertae sedis</taxon>
        <taxon>Mucoromycota</taxon>
        <taxon>Mucoromycotina</taxon>
        <taxon>Mucoromycetes</taxon>
        <taxon>Mucorales</taxon>
        <taxon>Mucorineae</taxon>
        <taxon>Mucoraceae</taxon>
        <taxon>Mucor</taxon>
    </lineage>
</organism>
<feature type="domain" description="C2H2-type" evidence="8">
    <location>
        <begin position="19"/>
        <end position="48"/>
    </location>
</feature>
<feature type="compositionally biased region" description="Pro residues" evidence="7">
    <location>
        <begin position="194"/>
        <end position="203"/>
    </location>
</feature>
<feature type="domain" description="C2H2-type" evidence="8">
    <location>
        <begin position="109"/>
        <end position="134"/>
    </location>
</feature>
<keyword evidence="3 6" id="KW-0863">Zinc-finger</keyword>
<keyword evidence="10" id="KW-1185">Reference proteome</keyword>
<dbReference type="FunFam" id="3.30.160.60:FF:002343">
    <property type="entry name" value="Zinc finger protein 33A"/>
    <property type="match status" value="1"/>
</dbReference>
<dbReference type="Proteomes" id="UP000053815">
    <property type="component" value="Unassembled WGS sequence"/>
</dbReference>
<evidence type="ECO:0000313" key="10">
    <source>
        <dbReference type="Proteomes" id="UP000053815"/>
    </source>
</evidence>
<dbReference type="InterPro" id="IPR013087">
    <property type="entry name" value="Znf_C2H2_type"/>
</dbReference>
<keyword evidence="2" id="KW-0677">Repeat</keyword>
<dbReference type="GO" id="GO:0000981">
    <property type="term" value="F:DNA-binding transcription factor activity, RNA polymerase II-specific"/>
    <property type="evidence" value="ECO:0007669"/>
    <property type="project" value="UniProtKB-ARBA"/>
</dbReference>
<keyword evidence="5" id="KW-0539">Nucleus</keyword>
<evidence type="ECO:0000256" key="6">
    <source>
        <dbReference type="PROSITE-ProRule" id="PRU00042"/>
    </source>
</evidence>
<name>A0A0C9MWR9_9FUNG</name>
<dbReference type="STRING" id="91626.A0A0C9MWR9"/>
<evidence type="ECO:0000256" key="4">
    <source>
        <dbReference type="ARBA" id="ARBA00022833"/>
    </source>
</evidence>
<dbReference type="EMBL" id="DF836475">
    <property type="protein sequence ID" value="GAN08017.1"/>
    <property type="molecule type" value="Genomic_DNA"/>
</dbReference>
<dbReference type="GO" id="GO:0008270">
    <property type="term" value="F:zinc ion binding"/>
    <property type="evidence" value="ECO:0007669"/>
    <property type="project" value="UniProtKB-KW"/>
</dbReference>
<dbReference type="Pfam" id="PF00096">
    <property type="entry name" value="zf-C2H2"/>
    <property type="match status" value="3"/>
</dbReference>
<dbReference type="AlphaFoldDB" id="A0A0C9MWR9"/>
<dbReference type="FunFam" id="3.30.160.60:FF:000125">
    <property type="entry name" value="Putative zinc finger protein 143"/>
    <property type="match status" value="2"/>
</dbReference>
<dbReference type="PANTHER" id="PTHR23235">
    <property type="entry name" value="KRUEPPEL-LIKE TRANSCRIPTION FACTOR"/>
    <property type="match status" value="1"/>
</dbReference>
<evidence type="ECO:0000259" key="8">
    <source>
        <dbReference type="PROSITE" id="PS50157"/>
    </source>
</evidence>
<reference evidence="9" key="1">
    <citation type="submission" date="2014-09" db="EMBL/GenBank/DDBJ databases">
        <title>Draft genome sequence of an oleaginous Mucoromycotina fungus Mucor ambiguus NBRC6742.</title>
        <authorList>
            <person name="Takeda I."/>
            <person name="Yamane N."/>
            <person name="Morita T."/>
            <person name="Tamano K."/>
            <person name="Machida M."/>
            <person name="Baker S."/>
            <person name="Koike H."/>
        </authorList>
    </citation>
    <scope>NUCLEOTIDE SEQUENCE</scope>
    <source>
        <strain evidence="9">NBRC 6742</strain>
    </source>
</reference>
<dbReference type="SMART" id="SM00355">
    <property type="entry name" value="ZnF_C2H2"/>
    <property type="match status" value="4"/>
</dbReference>
<keyword evidence="4" id="KW-0862">Zinc</keyword>
<keyword evidence="1" id="KW-0479">Metal-binding</keyword>
<dbReference type="Gene3D" id="3.30.160.60">
    <property type="entry name" value="Classic Zinc Finger"/>
    <property type="match status" value="4"/>
</dbReference>
<dbReference type="InterPro" id="IPR036236">
    <property type="entry name" value="Znf_C2H2_sf"/>
</dbReference>
<evidence type="ECO:0000256" key="1">
    <source>
        <dbReference type="ARBA" id="ARBA00022723"/>
    </source>
</evidence>
<dbReference type="PANTHER" id="PTHR23235:SF142">
    <property type="entry name" value="ZINC FINGER PROTEIN 384"/>
    <property type="match status" value="1"/>
</dbReference>
<protein>
    <recommendedName>
        <fullName evidence="8">C2H2-type domain-containing protein</fullName>
    </recommendedName>
</protein>
<gene>
    <name evidence="9" type="ORF">MAM1_0186c07523</name>
</gene>
<feature type="domain" description="C2H2-type" evidence="8">
    <location>
        <begin position="79"/>
        <end position="108"/>
    </location>
</feature>
<evidence type="ECO:0000256" key="2">
    <source>
        <dbReference type="ARBA" id="ARBA00022737"/>
    </source>
</evidence>
<accession>A0A0C9MWR9</accession>
<dbReference type="PROSITE" id="PS00028">
    <property type="entry name" value="ZINC_FINGER_C2H2_1"/>
    <property type="match status" value="4"/>
</dbReference>
<feature type="compositionally biased region" description="Low complexity" evidence="7">
    <location>
        <begin position="163"/>
        <end position="193"/>
    </location>
</feature>
<dbReference type="FunFam" id="3.30.160.60:FF:000072">
    <property type="entry name" value="zinc finger protein 143 isoform X1"/>
    <property type="match status" value="1"/>
</dbReference>
<evidence type="ECO:0000256" key="5">
    <source>
        <dbReference type="ARBA" id="ARBA00023242"/>
    </source>
</evidence>
<dbReference type="SUPFAM" id="SSF57667">
    <property type="entry name" value="beta-beta-alpha zinc fingers"/>
    <property type="match status" value="3"/>
</dbReference>
<evidence type="ECO:0000256" key="7">
    <source>
        <dbReference type="SAM" id="MobiDB-lite"/>
    </source>
</evidence>
<dbReference type="GO" id="GO:0000978">
    <property type="term" value="F:RNA polymerase II cis-regulatory region sequence-specific DNA binding"/>
    <property type="evidence" value="ECO:0007669"/>
    <property type="project" value="TreeGrafter"/>
</dbReference>
<evidence type="ECO:0000256" key="3">
    <source>
        <dbReference type="ARBA" id="ARBA00022771"/>
    </source>
</evidence>
<feature type="region of interest" description="Disordered" evidence="7">
    <location>
        <begin position="154"/>
        <end position="207"/>
    </location>
</feature>
<feature type="domain" description="C2H2-type" evidence="8">
    <location>
        <begin position="49"/>
        <end position="78"/>
    </location>
</feature>
<sequence>MDILELIHIETQQNQCKPYKCNMLNCSKAFGRRSDLARHLRIHTNERPYVCQELGCGKSFIQRSALKVHMRTHSGERPHVCEFESCKKNFSDSSSLARHRRIHTGKRPYKCRHEGCNKSFARKTILTTHQKVAHGSITKRTMLQWRPFNEIPELVKKQRRQNSISSIGSATSSQPPSPTATTTSTCSIASQSPSPSPSSPPPNYHADYFVPQHYQQKQNTILPRLYGMEYTFKEMPSELPSFYFST</sequence>
<dbReference type="PROSITE" id="PS50157">
    <property type="entry name" value="ZINC_FINGER_C2H2_2"/>
    <property type="match status" value="4"/>
</dbReference>
<proteinExistence type="predicted"/>